<proteinExistence type="predicted"/>
<evidence type="ECO:0000313" key="8">
    <source>
        <dbReference type="Proteomes" id="UP000241118"/>
    </source>
</evidence>
<feature type="region of interest" description="Disordered" evidence="5">
    <location>
        <begin position="243"/>
        <end position="264"/>
    </location>
</feature>
<accession>A0A2P8IHD1</accession>
<dbReference type="SUPFAM" id="SSF52540">
    <property type="entry name" value="P-loop containing nucleoside triphosphate hydrolases"/>
    <property type="match status" value="2"/>
</dbReference>
<name>A0A2P8IHD1_SACCR</name>
<keyword evidence="4" id="KW-0067">ATP-binding</keyword>
<keyword evidence="3" id="KW-0547">Nucleotide-binding</keyword>
<feature type="compositionally biased region" description="Low complexity" evidence="5">
    <location>
        <begin position="283"/>
        <end position="299"/>
    </location>
</feature>
<evidence type="ECO:0000256" key="5">
    <source>
        <dbReference type="SAM" id="MobiDB-lite"/>
    </source>
</evidence>
<evidence type="ECO:0000256" key="3">
    <source>
        <dbReference type="ARBA" id="ARBA00022741"/>
    </source>
</evidence>
<evidence type="ECO:0000256" key="2">
    <source>
        <dbReference type="ARBA" id="ARBA00022737"/>
    </source>
</evidence>
<dbReference type="EMBL" id="PYAX01000001">
    <property type="protein sequence ID" value="PSL57854.1"/>
    <property type="molecule type" value="Genomic_DNA"/>
</dbReference>
<dbReference type="PANTHER" id="PTHR43790:SF9">
    <property type="entry name" value="GALACTOFURANOSE TRANSPORTER ATP-BINDING PROTEIN YTFR"/>
    <property type="match status" value="1"/>
</dbReference>
<evidence type="ECO:0000259" key="6">
    <source>
        <dbReference type="Pfam" id="PF00005"/>
    </source>
</evidence>
<dbReference type="GO" id="GO:0005524">
    <property type="term" value="F:ATP binding"/>
    <property type="evidence" value="ECO:0007669"/>
    <property type="project" value="UniProtKB-KW"/>
</dbReference>
<dbReference type="Pfam" id="PF00005">
    <property type="entry name" value="ABC_tran"/>
    <property type="match status" value="1"/>
</dbReference>
<feature type="region of interest" description="Disordered" evidence="5">
    <location>
        <begin position="278"/>
        <end position="315"/>
    </location>
</feature>
<organism evidence="7 8">
    <name type="scientific">Saccharothrix carnea</name>
    <dbReference type="NCBI Taxonomy" id="1280637"/>
    <lineage>
        <taxon>Bacteria</taxon>
        <taxon>Bacillati</taxon>
        <taxon>Actinomycetota</taxon>
        <taxon>Actinomycetes</taxon>
        <taxon>Pseudonocardiales</taxon>
        <taxon>Pseudonocardiaceae</taxon>
        <taxon>Saccharothrix</taxon>
    </lineage>
</organism>
<protein>
    <submittedName>
        <fullName evidence="7">ABC transporter family protein</fullName>
    </submittedName>
</protein>
<dbReference type="InterPro" id="IPR003439">
    <property type="entry name" value="ABC_transporter-like_ATP-bd"/>
</dbReference>
<keyword evidence="2" id="KW-0677">Repeat</keyword>
<reference evidence="7 8" key="1">
    <citation type="submission" date="2018-03" db="EMBL/GenBank/DDBJ databases">
        <title>Genomic Encyclopedia of Type Strains, Phase III (KMG-III): the genomes of soil and plant-associated and newly described type strains.</title>
        <authorList>
            <person name="Whitman W."/>
        </authorList>
    </citation>
    <scope>NUCLEOTIDE SEQUENCE [LARGE SCALE GENOMIC DNA]</scope>
    <source>
        <strain evidence="7 8">CGMCC 4.7097</strain>
    </source>
</reference>
<evidence type="ECO:0000313" key="7">
    <source>
        <dbReference type="EMBL" id="PSL57854.1"/>
    </source>
</evidence>
<dbReference type="Gene3D" id="3.40.50.300">
    <property type="entry name" value="P-loop containing nucleotide triphosphate hydrolases"/>
    <property type="match status" value="2"/>
</dbReference>
<dbReference type="GO" id="GO:0016887">
    <property type="term" value="F:ATP hydrolysis activity"/>
    <property type="evidence" value="ECO:0007669"/>
    <property type="project" value="InterPro"/>
</dbReference>
<comment type="caution">
    <text evidence="7">The sequence shown here is derived from an EMBL/GenBank/DDBJ whole genome shotgun (WGS) entry which is preliminary data.</text>
</comment>
<keyword evidence="1" id="KW-0813">Transport</keyword>
<dbReference type="InterPro" id="IPR050107">
    <property type="entry name" value="ABC_carbohydrate_import_ATPase"/>
</dbReference>
<feature type="domain" description="ABC transporter" evidence="6">
    <location>
        <begin position="138"/>
        <end position="231"/>
    </location>
</feature>
<keyword evidence="8" id="KW-1185">Reference proteome</keyword>
<dbReference type="Proteomes" id="UP000241118">
    <property type="component" value="Unassembled WGS sequence"/>
</dbReference>
<sequence>MKPHRPRRAPAALARAVAADAHVVIMDEPTSSLEPREVETMFSVIERLHGRGVAIVYVSHRMDELYRICDRVTVLRDGRHVHTGPLADLPWIELVSMMLRRSVGDIRVHGATAFSEEHHAGADPLLRAEDLTSGRRLAGVSVSIRPGEVVGLAGLLGSGRTETARAIIGALPLDSGTVLLGGRELKRDVGASVRAGVSMLAEDRKAEGIVPNLSVRENIVLAALPRLSRFGVVSRARQLPVGGERRVPARGGRAATHPGGTRRPARWGATVRAVAPHRFTTNSGSASRAVPAPVAAGPVRRGRPADRPSRRAGPR</sequence>
<gene>
    <name evidence="7" type="ORF">B0I31_10165</name>
</gene>
<dbReference type="AlphaFoldDB" id="A0A2P8IHD1"/>
<evidence type="ECO:0000256" key="4">
    <source>
        <dbReference type="ARBA" id="ARBA00022840"/>
    </source>
</evidence>
<dbReference type="InterPro" id="IPR027417">
    <property type="entry name" value="P-loop_NTPase"/>
</dbReference>
<dbReference type="PANTHER" id="PTHR43790">
    <property type="entry name" value="CARBOHYDRATE TRANSPORT ATP-BINDING PROTEIN MG119-RELATED"/>
    <property type="match status" value="1"/>
</dbReference>
<evidence type="ECO:0000256" key="1">
    <source>
        <dbReference type="ARBA" id="ARBA00022448"/>
    </source>
</evidence>